<dbReference type="PANTHER" id="PTHR42999">
    <property type="entry name" value="ANTIBIOTIC RESISTANCE PROTEIN MCBG"/>
    <property type="match status" value="1"/>
</dbReference>
<dbReference type="RefSeq" id="WP_076378538.1">
    <property type="nucleotide sequence ID" value="NZ_FTMG01000023.1"/>
</dbReference>
<sequence length="191" mass="21907">MQANHQEDQTFTKISADQLIGRDRTYENCKFMNCDLAYANLYSMVFIDCAFQDCNLSLADASNTGFQNITFKHCKLSGVNFSKARDFLFEIHFEHCILDNAVFYQKKNKKARFSECSMVETDLTECDLTDAKFVNCNLNRAFFSRTILKGADLRSSYNFMIDPDDNMIKKAQFSLHGLPGLLGKYDIKIEG</sequence>
<dbReference type="STRING" id="354630.SAMN05421821_12316"/>
<reference evidence="3 4" key="1">
    <citation type="submission" date="2020-08" db="EMBL/GenBank/DDBJ databases">
        <title>Genomic Encyclopedia of Type Strains, Phase IV (KMG-V): Genome sequencing to study the core and pangenomes of soil and plant-associated prokaryotes.</title>
        <authorList>
            <person name="Whitman W."/>
        </authorList>
    </citation>
    <scope>NUCLEOTIDE SEQUENCE [LARGE SCALE GENOMIC DNA]</scope>
    <source>
        <strain evidence="1 3">ANJLi2</strain>
        <strain evidence="2 4">MP601</strain>
    </source>
</reference>
<dbReference type="EMBL" id="JACHCB010000023">
    <property type="protein sequence ID" value="MBB6112865.1"/>
    <property type="molecule type" value="Genomic_DNA"/>
</dbReference>
<dbReference type="OrthoDB" id="67652at2"/>
<dbReference type="PANTHER" id="PTHR42999:SF1">
    <property type="entry name" value="PENTAPEPTIDE REPEAT-CONTAINING PROTEIN"/>
    <property type="match status" value="1"/>
</dbReference>
<keyword evidence="3" id="KW-1185">Reference proteome</keyword>
<evidence type="ECO:0000313" key="1">
    <source>
        <dbReference type="EMBL" id="MBB6112865.1"/>
    </source>
</evidence>
<name>A0A1N7G5P7_9SPHI</name>
<evidence type="ECO:0000313" key="3">
    <source>
        <dbReference type="Proteomes" id="UP000541583"/>
    </source>
</evidence>
<dbReference type="AlphaFoldDB" id="A0A1N7G5P7"/>
<gene>
    <name evidence="2" type="ORF">HDF22_005583</name>
    <name evidence="1" type="ORF">HDF23_005648</name>
</gene>
<evidence type="ECO:0000313" key="2">
    <source>
        <dbReference type="EMBL" id="MBB6131432.1"/>
    </source>
</evidence>
<organism evidence="2 4">
    <name type="scientific">Mucilaginibacter lappiensis</name>
    <dbReference type="NCBI Taxonomy" id="354630"/>
    <lineage>
        <taxon>Bacteria</taxon>
        <taxon>Pseudomonadati</taxon>
        <taxon>Bacteroidota</taxon>
        <taxon>Sphingobacteriia</taxon>
        <taxon>Sphingobacteriales</taxon>
        <taxon>Sphingobacteriaceae</taxon>
        <taxon>Mucilaginibacter</taxon>
    </lineage>
</organism>
<comment type="caution">
    <text evidence="2">The sequence shown here is derived from an EMBL/GenBank/DDBJ whole genome shotgun (WGS) entry which is preliminary data.</text>
</comment>
<dbReference type="InterPro" id="IPR001646">
    <property type="entry name" value="5peptide_repeat"/>
</dbReference>
<dbReference type="InterPro" id="IPR052949">
    <property type="entry name" value="PA_immunity-related"/>
</dbReference>
<dbReference type="Proteomes" id="UP000548326">
    <property type="component" value="Unassembled WGS sequence"/>
</dbReference>
<proteinExistence type="predicted"/>
<dbReference type="Proteomes" id="UP000541583">
    <property type="component" value="Unassembled WGS sequence"/>
</dbReference>
<dbReference type="EMBL" id="JACHCA010000024">
    <property type="protein sequence ID" value="MBB6131432.1"/>
    <property type="molecule type" value="Genomic_DNA"/>
</dbReference>
<protein>
    <submittedName>
        <fullName evidence="2">Uncharacterized protein YjbI with pentapeptide repeats</fullName>
    </submittedName>
</protein>
<dbReference type="Pfam" id="PF13599">
    <property type="entry name" value="Pentapeptide_4"/>
    <property type="match status" value="2"/>
</dbReference>
<evidence type="ECO:0000313" key="4">
    <source>
        <dbReference type="Proteomes" id="UP000548326"/>
    </source>
</evidence>
<dbReference type="Gene3D" id="2.160.20.80">
    <property type="entry name" value="E3 ubiquitin-protein ligase SopA"/>
    <property type="match status" value="1"/>
</dbReference>
<accession>A0A1N7G5P7</accession>
<dbReference type="SUPFAM" id="SSF141571">
    <property type="entry name" value="Pentapeptide repeat-like"/>
    <property type="match status" value="1"/>
</dbReference>